<dbReference type="AlphaFoldDB" id="A0A3E2NY42"/>
<evidence type="ECO:0000313" key="1">
    <source>
        <dbReference type="EMBL" id="RFZ85902.1"/>
    </source>
</evidence>
<accession>A0A3E2NY42</accession>
<name>A0A3E2NY42_9SPHI</name>
<dbReference type="Proteomes" id="UP000260823">
    <property type="component" value="Unassembled WGS sequence"/>
</dbReference>
<dbReference type="PROSITE" id="PS51257">
    <property type="entry name" value="PROKAR_LIPOPROTEIN"/>
    <property type="match status" value="1"/>
</dbReference>
<dbReference type="EMBL" id="QWDE01000001">
    <property type="protein sequence ID" value="RFZ85902.1"/>
    <property type="molecule type" value="Genomic_DNA"/>
</dbReference>
<reference evidence="1 2" key="1">
    <citation type="submission" date="2018-08" db="EMBL/GenBank/DDBJ databases">
        <title>Mucilaginibacter terrae sp. nov., isolated from manganese diggings.</title>
        <authorList>
            <person name="Huang Y."/>
            <person name="Zhou Z."/>
        </authorList>
    </citation>
    <scope>NUCLEOTIDE SEQUENCE [LARGE SCALE GENOMIC DNA]</scope>
    <source>
        <strain evidence="1 2">ZH6</strain>
    </source>
</reference>
<organism evidence="1 2">
    <name type="scientific">Mucilaginibacter terrenus</name>
    <dbReference type="NCBI Taxonomy" id="2482727"/>
    <lineage>
        <taxon>Bacteria</taxon>
        <taxon>Pseudomonadati</taxon>
        <taxon>Bacteroidota</taxon>
        <taxon>Sphingobacteriia</taxon>
        <taxon>Sphingobacteriales</taxon>
        <taxon>Sphingobacteriaceae</taxon>
        <taxon>Mucilaginibacter</taxon>
    </lineage>
</organism>
<keyword evidence="2" id="KW-1185">Reference proteome</keyword>
<comment type="caution">
    <text evidence="1">The sequence shown here is derived from an EMBL/GenBank/DDBJ whole genome shotgun (WGS) entry which is preliminary data.</text>
</comment>
<dbReference type="SUPFAM" id="SSF75011">
    <property type="entry name" value="3-carboxy-cis,cis-mucoante lactonizing enzyme"/>
    <property type="match status" value="1"/>
</dbReference>
<gene>
    <name evidence="1" type="ORF">DYU05_10045</name>
</gene>
<protein>
    <submittedName>
        <fullName evidence="1">Uncharacterized protein</fullName>
    </submittedName>
</protein>
<dbReference type="RefSeq" id="WP_117382798.1">
    <property type="nucleotide sequence ID" value="NZ_QWDE01000001.1"/>
</dbReference>
<proteinExistence type="predicted"/>
<evidence type="ECO:0000313" key="2">
    <source>
        <dbReference type="Proteomes" id="UP000260823"/>
    </source>
</evidence>
<sequence length="342" mass="39219">MKIRTHPVDINTFCCLSLCLLIVFFSCCKDVKKHVPETLKQQIAPLRKTQLKGRFISSNSDYILLVKADSVDEDEIVPGTVELFDLKSNMSTIVKHFEGINAVDGFSYADSLFYLYYGNTLYEYNPKRKRLKPWLSYSNNTFIQDVDFDYTDSTVAVLTQVIVSKLSKVELLKMPTKEVVYSRPIKLNSSNIDNSKAKIFKRRQAVFFNTSNLLYHLSIKTNSLKVLSNHLAFNNHALFCADKSTLLYYNGNTDNSKLRAFDINKNIDEEVFNLTPSDLDQCNEFTSFLLADQPDKKSIYLLSGAKSYRCMEGKFLPVNQVILANFKKRKLIATKSNEFIIE</sequence>